<name>A0ACB5TJL1_CANBO</name>
<dbReference type="Proteomes" id="UP001165101">
    <property type="component" value="Unassembled WGS sequence"/>
</dbReference>
<dbReference type="EMBL" id="BSXV01000545">
    <property type="protein sequence ID" value="GME89563.1"/>
    <property type="molecule type" value="Genomic_DNA"/>
</dbReference>
<proteinExistence type="predicted"/>
<evidence type="ECO:0000313" key="2">
    <source>
        <dbReference type="Proteomes" id="UP001165101"/>
    </source>
</evidence>
<keyword evidence="2" id="KW-1185">Reference proteome</keyword>
<protein>
    <submittedName>
        <fullName evidence="1">Unnamed protein product</fullName>
    </submittedName>
</protein>
<reference evidence="1" key="1">
    <citation type="submission" date="2023-04" db="EMBL/GenBank/DDBJ databases">
        <title>Candida boidinii NBRC 1967.</title>
        <authorList>
            <person name="Ichikawa N."/>
            <person name="Sato H."/>
            <person name="Tonouchi N."/>
        </authorList>
    </citation>
    <scope>NUCLEOTIDE SEQUENCE</scope>
    <source>
        <strain evidence="1">NBRC 1967</strain>
    </source>
</reference>
<comment type="caution">
    <text evidence="1">The sequence shown here is derived from an EMBL/GenBank/DDBJ whole genome shotgun (WGS) entry which is preliminary data.</text>
</comment>
<sequence length="753" mass="86322">MHDRPQYHQTPKTTSAILEVPLPQQQIHHHHHRLPPPTEGQEIVYRSPQSTGPPPPPPGQYSYYSYERPQHIQHAQSYTSQNSPHMLPQNVYEYHQGQPQPHAQQPGVTYMSHPDAPHPSQVQVHQRVFHSEGQPANFQVSYETPSGVYQASSSYGLTNRTTPTNEQYHVYSQAPTHNIQYTRYPGPRSDIQESPLKKQKLERHSPEGQQGELIISPGNSTSSATNYKHVQNRSPDLSLLLNSHDKRRKVSKPYEVSSFATSPSATSLKNSSIKLDSNYKNLMSPVPMIYCSDKVILIDIAKYFGFLHGYKLVTLRNDKYRVILQCSRSITKTVDSETDNIENKDNLTVKNSKTQNISSPSSSINNRRREKKHCKFRIDIQFKRKKQLWLLKPLCTSHDHCDPIKEPFNLVFQSNTKPGNAVSFMDSNSSDLEDKDRNSFIKEAKLCENEKHLDCIFTTHFRGLCETFNLTKDSFEVFDEDGIMLLKRENSINFFVNTQGKKQQKQQQQQPQQQLHQPQGIIKPITPVATDSKPIQKETVKSESPESVIKVKSESVKIPAEDIKPAVSRVSLVQSSNRMNINDLIERDDKKIEPKEESITDSKEESKSIATTSPVTVKLEKVEEKIDEKLEKKIENTESSKEEAKETTETQQTEKQKFKIIIRFNIENESTKNFNDFQTSLFINESDILNNNDIEYSLQVNDKSVVKPNDFKIDLLQFKSNDWENIKEFSVSADCDLNELKSVIIKTIQDSSK</sequence>
<organism evidence="1 2">
    <name type="scientific">Candida boidinii</name>
    <name type="common">Yeast</name>
    <dbReference type="NCBI Taxonomy" id="5477"/>
    <lineage>
        <taxon>Eukaryota</taxon>
        <taxon>Fungi</taxon>
        <taxon>Dikarya</taxon>
        <taxon>Ascomycota</taxon>
        <taxon>Saccharomycotina</taxon>
        <taxon>Pichiomycetes</taxon>
        <taxon>Pichiales</taxon>
        <taxon>Pichiaceae</taxon>
        <taxon>Ogataea</taxon>
        <taxon>Ogataea/Candida clade</taxon>
    </lineage>
</organism>
<gene>
    <name evidence="1" type="ORF">Cboi01_000145200</name>
</gene>
<evidence type="ECO:0000313" key="1">
    <source>
        <dbReference type="EMBL" id="GME89563.1"/>
    </source>
</evidence>
<accession>A0ACB5TJL1</accession>